<evidence type="ECO:0000313" key="1">
    <source>
        <dbReference type="EMBL" id="PNP42663.1"/>
    </source>
</evidence>
<dbReference type="Proteomes" id="UP000236546">
    <property type="component" value="Unassembled WGS sequence"/>
</dbReference>
<dbReference type="AlphaFoldDB" id="A0A2K0TAV9"/>
<dbReference type="EMBL" id="MTYH01000050">
    <property type="protein sequence ID" value="PNP42663.1"/>
    <property type="molecule type" value="Genomic_DNA"/>
</dbReference>
<reference evidence="1 2" key="1">
    <citation type="submission" date="2017-02" db="EMBL/GenBank/DDBJ databases">
        <title>Genomes of Trichoderma spp. with biocontrol activity.</title>
        <authorList>
            <person name="Gardiner D."/>
            <person name="Kazan K."/>
            <person name="Vos C."/>
            <person name="Harvey P."/>
        </authorList>
    </citation>
    <scope>NUCLEOTIDE SEQUENCE [LARGE SCALE GENOMIC DNA]</scope>
    <source>
        <strain evidence="1 2">A5MH</strain>
    </source>
</reference>
<organism evidence="1 2">
    <name type="scientific">Trichoderma gamsii</name>
    <dbReference type="NCBI Taxonomy" id="398673"/>
    <lineage>
        <taxon>Eukaryota</taxon>
        <taxon>Fungi</taxon>
        <taxon>Dikarya</taxon>
        <taxon>Ascomycota</taxon>
        <taxon>Pezizomycotina</taxon>
        <taxon>Sordariomycetes</taxon>
        <taxon>Hypocreomycetidae</taxon>
        <taxon>Hypocreales</taxon>
        <taxon>Hypocreaceae</taxon>
        <taxon>Trichoderma</taxon>
    </lineage>
</organism>
<proteinExistence type="predicted"/>
<protein>
    <submittedName>
        <fullName evidence="1">Uncharacterized protein</fullName>
    </submittedName>
</protein>
<name>A0A2K0TAV9_9HYPO</name>
<sequence>MSQAPTTAGVERTSIQGPLVPHFLHILADRHAQNPEELVLTLVVSNATLALVRRVPLWDLHSLAFVERILPRNCAERPTTKMAGAAKRFAATFCPAESTFVQTLVILDSVEIVT</sequence>
<dbReference type="OrthoDB" id="4959858at2759"/>
<comment type="caution">
    <text evidence="1">The sequence shown here is derived from an EMBL/GenBank/DDBJ whole genome shotgun (WGS) entry which is preliminary data.</text>
</comment>
<gene>
    <name evidence="1" type="ORF">TGAMA5MH_05404</name>
</gene>
<evidence type="ECO:0000313" key="2">
    <source>
        <dbReference type="Proteomes" id="UP000236546"/>
    </source>
</evidence>
<accession>A0A2K0TAV9</accession>